<gene>
    <name evidence="1" type="ORF">ALEPTO_LOCUS14174</name>
</gene>
<protein>
    <submittedName>
        <fullName evidence="1">1451_t:CDS:1</fullName>
    </submittedName>
</protein>
<name>A0A9N9NYD4_9GLOM</name>
<feature type="non-terminal residue" evidence="1">
    <location>
        <position position="83"/>
    </location>
</feature>
<dbReference type="EMBL" id="CAJVPS010052860">
    <property type="protein sequence ID" value="CAG8771683.1"/>
    <property type="molecule type" value="Genomic_DNA"/>
</dbReference>
<feature type="non-terminal residue" evidence="1">
    <location>
        <position position="1"/>
    </location>
</feature>
<proteinExistence type="predicted"/>
<dbReference type="OrthoDB" id="2397143at2759"/>
<dbReference type="AlphaFoldDB" id="A0A9N9NYD4"/>
<dbReference type="Proteomes" id="UP000789508">
    <property type="component" value="Unassembled WGS sequence"/>
</dbReference>
<accession>A0A9N9NYD4</accession>
<evidence type="ECO:0000313" key="2">
    <source>
        <dbReference type="Proteomes" id="UP000789508"/>
    </source>
</evidence>
<keyword evidence="2" id="KW-1185">Reference proteome</keyword>
<evidence type="ECO:0000313" key="1">
    <source>
        <dbReference type="EMBL" id="CAG8771683.1"/>
    </source>
</evidence>
<sequence>VLLGDIPKVHLQAQARIKRSQQLQKLRHNSRIHKDKLGEKWEGPFYVYDILGNGVYKLRTMADKVLKQKVYGNRLKLYQPPPR</sequence>
<reference evidence="1" key="1">
    <citation type="submission" date="2021-06" db="EMBL/GenBank/DDBJ databases">
        <authorList>
            <person name="Kallberg Y."/>
            <person name="Tangrot J."/>
            <person name="Rosling A."/>
        </authorList>
    </citation>
    <scope>NUCLEOTIDE SEQUENCE</scope>
    <source>
        <strain evidence="1">FL130A</strain>
    </source>
</reference>
<organism evidence="1 2">
    <name type="scientific">Ambispora leptoticha</name>
    <dbReference type="NCBI Taxonomy" id="144679"/>
    <lineage>
        <taxon>Eukaryota</taxon>
        <taxon>Fungi</taxon>
        <taxon>Fungi incertae sedis</taxon>
        <taxon>Mucoromycota</taxon>
        <taxon>Glomeromycotina</taxon>
        <taxon>Glomeromycetes</taxon>
        <taxon>Archaeosporales</taxon>
        <taxon>Ambisporaceae</taxon>
        <taxon>Ambispora</taxon>
    </lineage>
</organism>
<comment type="caution">
    <text evidence="1">The sequence shown here is derived from an EMBL/GenBank/DDBJ whole genome shotgun (WGS) entry which is preliminary data.</text>
</comment>